<evidence type="ECO:0000256" key="1">
    <source>
        <dbReference type="SAM" id="MobiDB-lite"/>
    </source>
</evidence>
<gene>
    <name evidence="2" type="ORF">M1K48_10885</name>
</gene>
<keyword evidence="3" id="KW-1185">Reference proteome</keyword>
<dbReference type="InterPro" id="IPR007497">
    <property type="entry name" value="SIMPL/DUF541"/>
</dbReference>
<dbReference type="Gene3D" id="3.30.110.170">
    <property type="entry name" value="Protein of unknown function (DUF541), domain 1"/>
    <property type="match status" value="1"/>
</dbReference>
<dbReference type="PANTHER" id="PTHR34387">
    <property type="entry name" value="SLR1258 PROTEIN"/>
    <property type="match status" value="1"/>
</dbReference>
<sequence>MRQVLTLLPFLAAACAPASPDPRGVEKGETFLTISATGRAEARPNEARMQLGVTSQGANAGEASRLNREKMARVTAALTRLGIKEEDLQTRNLSLQRIDYGRERGQYRASNIVEVRMTDVARVGEAVTTVTEAGANVVGGPDLRVSDREAANRSAYANAYKAARSRAEAYADAAGLKIVRTVNIVDGGEYGVPSPSYVTMDAAAPPPAVAPQRMVMPEQAVPAAPPPPPGAPFNPGVNRTEVRVRVDFALKPA</sequence>
<dbReference type="RefSeq" id="WP_249455150.1">
    <property type="nucleotide sequence ID" value="NZ_CP097253.1"/>
</dbReference>
<dbReference type="PROSITE" id="PS51257">
    <property type="entry name" value="PROKAR_LIPOPROTEIN"/>
    <property type="match status" value="1"/>
</dbReference>
<protein>
    <submittedName>
        <fullName evidence="2">SIMPL domain-containing protein</fullName>
    </submittedName>
</protein>
<name>A0ABY5MTZ9_9SPHN</name>
<dbReference type="Pfam" id="PF04402">
    <property type="entry name" value="SIMPL"/>
    <property type="match status" value="1"/>
</dbReference>
<feature type="region of interest" description="Disordered" evidence="1">
    <location>
        <begin position="219"/>
        <end position="238"/>
    </location>
</feature>
<feature type="compositionally biased region" description="Pro residues" evidence="1">
    <location>
        <begin position="223"/>
        <end position="232"/>
    </location>
</feature>
<dbReference type="PANTHER" id="PTHR34387:SF1">
    <property type="entry name" value="PERIPLASMIC IMMUNOGENIC PROTEIN"/>
    <property type="match status" value="1"/>
</dbReference>
<dbReference type="EMBL" id="CP097253">
    <property type="protein sequence ID" value="UUR07439.1"/>
    <property type="molecule type" value="Genomic_DNA"/>
</dbReference>
<proteinExistence type="predicted"/>
<accession>A0ABY5MTZ9</accession>
<dbReference type="Proteomes" id="UP000831921">
    <property type="component" value="Chromosome"/>
</dbReference>
<dbReference type="InterPro" id="IPR052022">
    <property type="entry name" value="26kDa_periplasmic_antigen"/>
</dbReference>
<evidence type="ECO:0000313" key="3">
    <source>
        <dbReference type="Proteomes" id="UP000831921"/>
    </source>
</evidence>
<organism evidence="2 3">
    <name type="scientific">Sphingomonas glaciei</name>
    <dbReference type="NCBI Taxonomy" id="2938948"/>
    <lineage>
        <taxon>Bacteria</taxon>
        <taxon>Pseudomonadati</taxon>
        <taxon>Pseudomonadota</taxon>
        <taxon>Alphaproteobacteria</taxon>
        <taxon>Sphingomonadales</taxon>
        <taxon>Sphingomonadaceae</taxon>
        <taxon>Sphingomonas</taxon>
    </lineage>
</organism>
<evidence type="ECO:0000313" key="2">
    <source>
        <dbReference type="EMBL" id="UUR07439.1"/>
    </source>
</evidence>
<reference evidence="2 3" key="1">
    <citation type="submission" date="2022-05" db="EMBL/GenBank/DDBJ databases">
        <title>S8-45 Sphingomonas ultraviolaceadurans.</title>
        <authorList>
            <person name="Liu Y."/>
        </authorList>
    </citation>
    <scope>NUCLEOTIDE SEQUENCE [LARGE SCALE GENOMIC DNA]</scope>
    <source>
        <strain evidence="2 3">S8-45</strain>
    </source>
</reference>
<dbReference type="Gene3D" id="3.30.70.2970">
    <property type="entry name" value="Protein of unknown function (DUF541), domain 2"/>
    <property type="match status" value="1"/>
</dbReference>